<evidence type="ECO:0000259" key="3">
    <source>
        <dbReference type="PROSITE" id="PS51832"/>
    </source>
</evidence>
<dbReference type="PROSITE" id="PS51831">
    <property type="entry name" value="HD"/>
    <property type="match status" value="1"/>
</dbReference>
<dbReference type="PATRIC" id="fig|1117379.3.peg.761"/>
<reference evidence="4 5" key="1">
    <citation type="journal article" date="2012" name="Front. Microbiol.">
        <title>Redundancy and modularity in membrane-associated dissimilatory nitrate reduction in Bacillus.</title>
        <authorList>
            <person name="Heylen K."/>
            <person name="Keltjens J."/>
        </authorList>
    </citation>
    <scope>NUCLEOTIDE SEQUENCE [LARGE SCALE GENOMIC DNA]</scope>
    <source>
        <strain evidence="5">LMG 21833T</strain>
    </source>
</reference>
<dbReference type="InterPro" id="IPR003607">
    <property type="entry name" value="HD/PDEase_dom"/>
</dbReference>
<keyword evidence="5" id="KW-1185">Reference proteome</keyword>
<accession>K6DEF8</accession>
<dbReference type="InterPro" id="IPR006675">
    <property type="entry name" value="HDIG_dom"/>
</dbReference>
<dbReference type="STRING" id="1117379.BABA_03709"/>
<keyword evidence="1" id="KW-0812">Transmembrane</keyword>
<comment type="caution">
    <text evidence="4">The sequence shown here is derived from an EMBL/GenBank/DDBJ whole genome shotgun (WGS) entry which is preliminary data.</text>
</comment>
<dbReference type="AlphaFoldDB" id="K6DEF8"/>
<dbReference type="RefSeq" id="WP_007083779.1">
    <property type="nucleotide sequence ID" value="NZ_AJLS01000035.1"/>
</dbReference>
<feature type="transmembrane region" description="Helical" evidence="1">
    <location>
        <begin position="39"/>
        <end position="70"/>
    </location>
</feature>
<dbReference type="Pfam" id="PF13487">
    <property type="entry name" value="HD_5"/>
    <property type="match status" value="1"/>
</dbReference>
<dbReference type="InterPro" id="IPR037522">
    <property type="entry name" value="HD_GYP_dom"/>
</dbReference>
<dbReference type="SMART" id="SM00471">
    <property type="entry name" value="HDc"/>
    <property type="match status" value="1"/>
</dbReference>
<evidence type="ECO:0000313" key="5">
    <source>
        <dbReference type="Proteomes" id="UP000006316"/>
    </source>
</evidence>
<proteinExistence type="predicted"/>
<gene>
    <name evidence="4" type="ORF">BABA_03709</name>
</gene>
<keyword evidence="1" id="KW-0472">Membrane</keyword>
<feature type="domain" description="HD-GYP" evidence="3">
    <location>
        <begin position="107"/>
        <end position="304"/>
    </location>
</feature>
<evidence type="ECO:0000313" key="4">
    <source>
        <dbReference type="EMBL" id="EKN70937.1"/>
    </source>
</evidence>
<organism evidence="4 5">
    <name type="scientific">Neobacillus bataviensis LMG 21833</name>
    <dbReference type="NCBI Taxonomy" id="1117379"/>
    <lineage>
        <taxon>Bacteria</taxon>
        <taxon>Bacillati</taxon>
        <taxon>Bacillota</taxon>
        <taxon>Bacilli</taxon>
        <taxon>Bacillales</taxon>
        <taxon>Bacillaceae</taxon>
        <taxon>Neobacillus</taxon>
    </lineage>
</organism>
<dbReference type="eggNOG" id="COG2206">
    <property type="taxonomic scope" value="Bacteria"/>
</dbReference>
<dbReference type="PROSITE" id="PS51832">
    <property type="entry name" value="HD_GYP"/>
    <property type="match status" value="1"/>
</dbReference>
<dbReference type="EMBL" id="AJLS01000035">
    <property type="protein sequence ID" value="EKN70937.1"/>
    <property type="molecule type" value="Genomic_DNA"/>
</dbReference>
<name>K6DEF8_9BACI</name>
<evidence type="ECO:0000256" key="1">
    <source>
        <dbReference type="SAM" id="Phobius"/>
    </source>
</evidence>
<dbReference type="NCBIfam" id="TIGR00277">
    <property type="entry name" value="HDIG"/>
    <property type="match status" value="1"/>
</dbReference>
<feature type="domain" description="HD" evidence="2">
    <location>
        <begin position="129"/>
        <end position="253"/>
    </location>
</feature>
<dbReference type="PANTHER" id="PTHR43155">
    <property type="entry name" value="CYCLIC DI-GMP PHOSPHODIESTERASE PA4108-RELATED"/>
    <property type="match status" value="1"/>
</dbReference>
<feature type="transmembrane region" description="Helical" evidence="1">
    <location>
        <begin position="82"/>
        <end position="104"/>
    </location>
</feature>
<dbReference type="SUPFAM" id="SSF109604">
    <property type="entry name" value="HD-domain/PDEase-like"/>
    <property type="match status" value="1"/>
</dbReference>
<dbReference type="InterPro" id="IPR006674">
    <property type="entry name" value="HD_domain"/>
</dbReference>
<sequence length="316" mass="36025">MLDKFFEKIGNYIYFRYVFFILLSLSLVLSIVFPHNDNFALFMVAVSFLGIGFHNKPVFLVCFTVLVVYLRFQFVPKAEESVFLTYLVTYFLVTLTSAGMTLYIQKVKKDSLDLTKTLVNALESRDTYTSDHSDNVSRYAVQIAEKMNLSKDLCNIIRTGGLLHDIGKIGIPEHILTKPGRLTSKEYTIIKTHPEIGYEILKHVDGLKKNGVLDIVLYHHERFDGTGYPKGLKGSEIPLVARIVGVADAFDAMISKRVYRNGLDLNFAINEIRRNKGIQFDPEVADAFLRLFKEENIKVERTAINLVESHKKTKTI</sequence>
<dbReference type="Gene3D" id="1.10.3210.10">
    <property type="entry name" value="Hypothetical protein af1432"/>
    <property type="match status" value="1"/>
</dbReference>
<keyword evidence="1" id="KW-1133">Transmembrane helix</keyword>
<feature type="transmembrane region" description="Helical" evidence="1">
    <location>
        <begin position="12"/>
        <end position="33"/>
    </location>
</feature>
<protein>
    <submittedName>
        <fullName evidence="4">HD-GYP domain-containing protein</fullName>
    </submittedName>
</protein>
<dbReference type="CDD" id="cd00077">
    <property type="entry name" value="HDc"/>
    <property type="match status" value="1"/>
</dbReference>
<evidence type="ECO:0000259" key="2">
    <source>
        <dbReference type="PROSITE" id="PS51831"/>
    </source>
</evidence>
<dbReference type="OrthoDB" id="9759601at2"/>
<dbReference type="PANTHER" id="PTHR43155:SF2">
    <property type="entry name" value="CYCLIC DI-GMP PHOSPHODIESTERASE PA4108"/>
    <property type="match status" value="1"/>
</dbReference>
<dbReference type="Proteomes" id="UP000006316">
    <property type="component" value="Unassembled WGS sequence"/>
</dbReference>